<evidence type="ECO:0000313" key="2">
    <source>
        <dbReference type="EMBL" id="CBX91508.1"/>
    </source>
</evidence>
<gene>
    <name evidence="2" type="ORF">LEMA_P070160.1</name>
</gene>
<sequence>MCFHNYTSHNGCGHLGESHTQPWTLCDTALARLNTLRGPNSPPLSPPTATKHPSHNRRSSSTRRFFSLSGTLSRSNTNASSTSSRRAVSGPSCSSSSSGIRTPRASTSSYGSYVPTRPLDYSTLPDHQLVAVKCENPIQRTHVTRDMRVCKNCECAIADMRNMLARYDKTGSVMGTSAFERFLRKEGEGGGEREGDVTIPLEDDANGAIYGARQAIIMGFPESDLNSEGPRGLGTLTDKEYAYGNTHSHDYFAAAGPNRY</sequence>
<dbReference type="VEuPathDB" id="FungiDB:LEMA_P070160.1"/>
<dbReference type="EMBL" id="FP929072">
    <property type="protein sequence ID" value="CBX91508.1"/>
    <property type="molecule type" value="Genomic_DNA"/>
</dbReference>
<feature type="region of interest" description="Disordered" evidence="1">
    <location>
        <begin position="37"/>
        <end position="114"/>
    </location>
</feature>
<accession>E4ZJ77</accession>
<evidence type="ECO:0000256" key="1">
    <source>
        <dbReference type="SAM" id="MobiDB-lite"/>
    </source>
</evidence>
<protein>
    <submittedName>
        <fullName evidence="2">Uncharacterized protein</fullName>
    </submittedName>
</protein>
<reference evidence="3" key="1">
    <citation type="journal article" date="2011" name="Nat. Commun.">
        <title>Effector diversification within compartments of the Leptosphaeria maculans genome affected by Repeat-Induced Point mutations.</title>
        <authorList>
            <person name="Rouxel T."/>
            <person name="Grandaubert J."/>
            <person name="Hane J.K."/>
            <person name="Hoede C."/>
            <person name="van de Wouw A.P."/>
            <person name="Couloux A."/>
            <person name="Dominguez V."/>
            <person name="Anthouard V."/>
            <person name="Bally P."/>
            <person name="Bourras S."/>
            <person name="Cozijnsen A.J."/>
            <person name="Ciuffetti L.M."/>
            <person name="Degrave A."/>
            <person name="Dilmaghani A."/>
            <person name="Duret L."/>
            <person name="Fudal I."/>
            <person name="Goodwin S.B."/>
            <person name="Gout L."/>
            <person name="Glaser N."/>
            <person name="Linglin J."/>
            <person name="Kema G.H.J."/>
            <person name="Lapalu N."/>
            <person name="Lawrence C.B."/>
            <person name="May K."/>
            <person name="Meyer M."/>
            <person name="Ollivier B."/>
            <person name="Poulain J."/>
            <person name="Schoch C.L."/>
            <person name="Simon A."/>
            <person name="Spatafora J.W."/>
            <person name="Stachowiak A."/>
            <person name="Turgeon B.G."/>
            <person name="Tyler B.M."/>
            <person name="Vincent D."/>
            <person name="Weissenbach J."/>
            <person name="Amselem J."/>
            <person name="Quesneville H."/>
            <person name="Oliver R.P."/>
            <person name="Wincker P."/>
            <person name="Balesdent M.-H."/>
            <person name="Howlett B.J."/>
        </authorList>
    </citation>
    <scope>NUCLEOTIDE SEQUENCE [LARGE SCALE GENOMIC DNA]</scope>
    <source>
        <strain evidence="3">JN3 / isolate v23.1.3 / race Av1-4-5-6-7-8</strain>
    </source>
</reference>
<dbReference type="AlphaFoldDB" id="E4ZJ77"/>
<dbReference type="Proteomes" id="UP000002668">
    <property type="component" value="Genome"/>
</dbReference>
<dbReference type="RefSeq" id="XP_003834873.1">
    <property type="nucleotide sequence ID" value="XM_003834825.1"/>
</dbReference>
<feature type="compositionally biased region" description="Basic residues" evidence="1">
    <location>
        <begin position="52"/>
        <end position="61"/>
    </location>
</feature>
<name>E4ZJ77_LEPMJ</name>
<dbReference type="HOGENOM" id="CLU_1185381_0_0_1"/>
<feature type="compositionally biased region" description="Low complexity" evidence="1">
    <location>
        <begin position="62"/>
        <end position="106"/>
    </location>
</feature>
<dbReference type="OrthoDB" id="3912456at2759"/>
<organism evidence="3">
    <name type="scientific">Leptosphaeria maculans (strain JN3 / isolate v23.1.3 / race Av1-4-5-6-7-8)</name>
    <name type="common">Blackleg fungus</name>
    <name type="synonym">Phoma lingam</name>
    <dbReference type="NCBI Taxonomy" id="985895"/>
    <lineage>
        <taxon>Eukaryota</taxon>
        <taxon>Fungi</taxon>
        <taxon>Dikarya</taxon>
        <taxon>Ascomycota</taxon>
        <taxon>Pezizomycotina</taxon>
        <taxon>Dothideomycetes</taxon>
        <taxon>Pleosporomycetidae</taxon>
        <taxon>Pleosporales</taxon>
        <taxon>Pleosporineae</taxon>
        <taxon>Leptosphaeriaceae</taxon>
        <taxon>Plenodomus</taxon>
        <taxon>Plenodomus lingam/Leptosphaeria maculans species complex</taxon>
    </lineage>
</organism>
<proteinExistence type="predicted"/>
<keyword evidence="3" id="KW-1185">Reference proteome</keyword>
<evidence type="ECO:0000313" key="3">
    <source>
        <dbReference type="Proteomes" id="UP000002668"/>
    </source>
</evidence>
<dbReference type="OMA" id="YSQHNGC"/>
<dbReference type="GeneID" id="13288459"/>
<dbReference type="InParanoid" id="E4ZJ77"/>
<dbReference type="eggNOG" id="ENOG502RB4Q">
    <property type="taxonomic scope" value="Eukaryota"/>
</dbReference>